<feature type="compositionally biased region" description="Gly residues" evidence="13">
    <location>
        <begin position="232"/>
        <end position="243"/>
    </location>
</feature>
<dbReference type="GeneTree" id="ENSGT00940000154191"/>
<dbReference type="InterPro" id="IPR034870">
    <property type="entry name" value="TET_fam"/>
</dbReference>
<feature type="region of interest" description="Disordered" evidence="13">
    <location>
        <begin position="394"/>
        <end position="472"/>
    </location>
</feature>
<dbReference type="SMART" id="SM00360">
    <property type="entry name" value="RRM"/>
    <property type="match status" value="1"/>
</dbReference>
<keyword evidence="10" id="KW-0539">Nucleus</keyword>
<dbReference type="GO" id="GO:0005654">
    <property type="term" value="C:nucleoplasm"/>
    <property type="evidence" value="ECO:0007669"/>
    <property type="project" value="Ensembl"/>
</dbReference>
<dbReference type="InterPro" id="IPR012677">
    <property type="entry name" value="Nucleotide-bd_a/b_plait_sf"/>
</dbReference>
<feature type="compositionally biased region" description="Gly residues" evidence="13">
    <location>
        <begin position="577"/>
        <end position="587"/>
    </location>
</feature>
<keyword evidence="6" id="KW-0677">Repeat</keyword>
<evidence type="ECO:0000256" key="1">
    <source>
        <dbReference type="ARBA" id="ARBA00004123"/>
    </source>
</evidence>
<dbReference type="CDD" id="cd12533">
    <property type="entry name" value="RRM_EWS"/>
    <property type="match status" value="1"/>
</dbReference>
<evidence type="ECO:0000256" key="3">
    <source>
        <dbReference type="ARBA" id="ARBA00022481"/>
    </source>
</evidence>
<keyword evidence="3" id="KW-0488">Methylation</keyword>
<name>A0A8C0HAP7_CHEAB</name>
<feature type="compositionally biased region" description="Gly residues" evidence="13">
    <location>
        <begin position="420"/>
        <end position="438"/>
    </location>
</feature>
<feature type="compositionally biased region" description="Polar residues" evidence="13">
    <location>
        <begin position="96"/>
        <end position="128"/>
    </location>
</feature>
<dbReference type="Proteomes" id="UP000694404">
    <property type="component" value="Unplaced"/>
</dbReference>
<reference evidence="16" key="1">
    <citation type="submission" date="2025-08" db="UniProtKB">
        <authorList>
            <consortium name="Ensembl"/>
        </authorList>
    </citation>
    <scope>IDENTIFICATION</scope>
</reference>
<feature type="region of interest" description="Disordered" evidence="13">
    <location>
        <begin position="75"/>
        <end position="311"/>
    </location>
</feature>
<accession>A0A8C0HAP7</accession>
<dbReference type="PROSITE" id="PS50199">
    <property type="entry name" value="ZF_RANBP2_2"/>
    <property type="match status" value="1"/>
</dbReference>
<dbReference type="InterPro" id="IPR036443">
    <property type="entry name" value="Znf_RanBP2_sf"/>
</dbReference>
<dbReference type="Gene3D" id="4.10.1060.10">
    <property type="entry name" value="Zinc finger, RanBP2-type"/>
    <property type="match status" value="1"/>
</dbReference>
<dbReference type="SUPFAM" id="SSF54928">
    <property type="entry name" value="RNA-binding domain, RBD"/>
    <property type="match status" value="1"/>
</dbReference>
<reference evidence="16" key="2">
    <citation type="submission" date="2025-09" db="UniProtKB">
        <authorList>
            <consortium name="Ensembl"/>
        </authorList>
    </citation>
    <scope>IDENTIFICATION</scope>
</reference>
<dbReference type="FunFam" id="4.10.1060.10:FF:000002">
    <property type="entry name" value="RNA-binding protein EWS isoform 1"/>
    <property type="match status" value="1"/>
</dbReference>
<evidence type="ECO:0000256" key="7">
    <source>
        <dbReference type="ARBA" id="ARBA00022771"/>
    </source>
</evidence>
<keyword evidence="9 11" id="KW-0694">RNA-binding</keyword>
<dbReference type="PROSITE" id="PS50102">
    <property type="entry name" value="RRM"/>
    <property type="match status" value="1"/>
</dbReference>
<comment type="similarity">
    <text evidence="2">Belongs to the RRM TET family.</text>
</comment>
<dbReference type="PANTHER" id="PTHR23238">
    <property type="entry name" value="RNA BINDING PROTEIN"/>
    <property type="match status" value="1"/>
</dbReference>
<evidence type="ECO:0000313" key="17">
    <source>
        <dbReference type="Proteomes" id="UP000694404"/>
    </source>
</evidence>
<keyword evidence="8" id="KW-0862">Zinc</keyword>
<feature type="compositionally biased region" description="Low complexity" evidence="13">
    <location>
        <begin position="148"/>
        <end position="193"/>
    </location>
</feature>
<feature type="compositionally biased region" description="Basic and acidic residues" evidence="13">
    <location>
        <begin position="539"/>
        <end position="553"/>
    </location>
</feature>
<proteinExistence type="inferred from homology"/>
<dbReference type="GO" id="GO:0006355">
    <property type="term" value="P:regulation of DNA-templated transcription"/>
    <property type="evidence" value="ECO:0007669"/>
    <property type="project" value="InterPro"/>
</dbReference>
<evidence type="ECO:0000256" key="4">
    <source>
        <dbReference type="ARBA" id="ARBA00022553"/>
    </source>
</evidence>
<feature type="compositionally biased region" description="Gly residues" evidence="13">
    <location>
        <begin position="513"/>
        <end position="538"/>
    </location>
</feature>
<dbReference type="InterPro" id="IPR001876">
    <property type="entry name" value="Znf_RanBP2"/>
</dbReference>
<dbReference type="GO" id="GO:0042802">
    <property type="term" value="F:identical protein binding"/>
    <property type="evidence" value="ECO:0007669"/>
    <property type="project" value="Ensembl"/>
</dbReference>
<organism evidence="16 17">
    <name type="scientific">Chelonoidis abingdonii</name>
    <name type="common">Abingdon island giant tortoise</name>
    <name type="synonym">Testudo abingdonii</name>
    <dbReference type="NCBI Taxonomy" id="106734"/>
    <lineage>
        <taxon>Eukaryota</taxon>
        <taxon>Metazoa</taxon>
        <taxon>Chordata</taxon>
        <taxon>Craniata</taxon>
        <taxon>Vertebrata</taxon>
        <taxon>Euteleostomi</taxon>
        <taxon>Archelosauria</taxon>
        <taxon>Testudinata</taxon>
        <taxon>Testudines</taxon>
        <taxon>Cryptodira</taxon>
        <taxon>Durocryptodira</taxon>
        <taxon>Testudinoidea</taxon>
        <taxon>Testudinidae</taxon>
        <taxon>Chelonoidis</taxon>
    </lineage>
</organism>
<evidence type="ECO:0000313" key="16">
    <source>
        <dbReference type="Ensembl" id="ENSCABP00000019260.1"/>
    </source>
</evidence>
<evidence type="ECO:0000256" key="11">
    <source>
        <dbReference type="PROSITE-ProRule" id="PRU00176"/>
    </source>
</evidence>
<sequence>GQPTDVSYTQAQTTATYGQTAYATSYGQPPTGYTTPTAPPAYSQPVQGYGTAAYDTTTPTVTTTQASYAAQSTYGTQPAYPTYGQQPATSAPARPQDSSKPAETSQPQSSTTGYSQPSLGYGQSNYSYPQVPGSYPMQPVTAPPSYPPTSYSSTQPSSYDQSSYSQQSTYGQPSTYGQQTSYGQQSSYGQQPPTSYPPPTGSYSQAPSQYSQQSSSYSQQSSFRQDHTSNMGGYGQESGGFSGPGESRSMSGPDNRGRGRGGFDRGGMSRGGRGGGRGGMGAGERGGFNKPGGKFLSPPVDPDDDSDNSSVYVQGLSDSVTLEELADFFKQCGVVKMNKRTGQPMINFYLDKETGKPKGDATVFYDDPSTAKAAIEWFDGKDFQGSKLKVSLTRKKAPMNSMRGGMPPRESRGLPPPLRGGPGGPGGSGGPMGRMGGRGGDRGGFAPRGPRGSRGNPSGGNVQHRAGDWQCPNPGCGNQNFAWRTECNQCKAPKPEGFLPPPFPPPGGDRGRGGPGGMRGGRGGLMDRGGPGGMFRGGRGGDRGGFRGGRGMDRGGFGGGRRGGPGGPPGPLMEQMGGRGGRRGGPGKMDKYVEEKTKEPGSRLGQRSLNGGVHSLGRQGGIFAGGREGYWGPGQSPWGARREHHSAPLLVLAPSPVLGAPAANPMPRAHGCWPWLCSQLWPHPQLPYPCPHPPSWRCSLLPAPALGGEGGEIKFGDHWARMILQLQIGFGVEVGSETRSDVIKGKWRNKA</sequence>
<evidence type="ECO:0000259" key="15">
    <source>
        <dbReference type="PROSITE" id="PS50199"/>
    </source>
</evidence>
<feature type="domain" description="RanBP2-type" evidence="15">
    <location>
        <begin position="465"/>
        <end position="496"/>
    </location>
</feature>
<evidence type="ECO:0000256" key="9">
    <source>
        <dbReference type="ARBA" id="ARBA00022884"/>
    </source>
</evidence>
<keyword evidence="7 12" id="KW-0863">Zinc-finger</keyword>
<evidence type="ECO:0000256" key="10">
    <source>
        <dbReference type="ARBA" id="ARBA00023242"/>
    </source>
</evidence>
<dbReference type="SUPFAM" id="SSF90209">
    <property type="entry name" value="Ran binding protein zinc finger-like"/>
    <property type="match status" value="1"/>
</dbReference>
<evidence type="ECO:0000256" key="12">
    <source>
        <dbReference type="PROSITE-ProRule" id="PRU00322"/>
    </source>
</evidence>
<dbReference type="GO" id="GO:0005730">
    <property type="term" value="C:nucleolus"/>
    <property type="evidence" value="ECO:0007669"/>
    <property type="project" value="Ensembl"/>
</dbReference>
<evidence type="ECO:0000256" key="2">
    <source>
        <dbReference type="ARBA" id="ARBA00008448"/>
    </source>
</evidence>
<dbReference type="GO" id="GO:0003723">
    <property type="term" value="F:RNA binding"/>
    <property type="evidence" value="ECO:0007669"/>
    <property type="project" value="UniProtKB-UniRule"/>
</dbReference>
<protein>
    <submittedName>
        <fullName evidence="16">EWS RNA binding protein 1</fullName>
    </submittedName>
</protein>
<feature type="region of interest" description="Disordered" evidence="13">
    <location>
        <begin position="17"/>
        <end position="44"/>
    </location>
</feature>
<dbReference type="GO" id="GO:0008270">
    <property type="term" value="F:zinc ion binding"/>
    <property type="evidence" value="ECO:0007669"/>
    <property type="project" value="UniProtKB-KW"/>
</dbReference>
<dbReference type="Ensembl" id="ENSCABT00000021105.1">
    <property type="protein sequence ID" value="ENSCABP00000019260.1"/>
    <property type="gene ID" value="ENSCABG00000014149.1"/>
</dbReference>
<dbReference type="Gene3D" id="3.30.70.330">
    <property type="match status" value="1"/>
</dbReference>
<dbReference type="InterPro" id="IPR034869">
    <property type="entry name" value="EWS_RRM"/>
</dbReference>
<dbReference type="SMART" id="SM00547">
    <property type="entry name" value="ZnF_RBZ"/>
    <property type="match status" value="1"/>
</dbReference>
<dbReference type="Pfam" id="PF00641">
    <property type="entry name" value="Zn_ribbon_RanBP"/>
    <property type="match status" value="1"/>
</dbReference>
<dbReference type="Pfam" id="PF00076">
    <property type="entry name" value="RRM_1"/>
    <property type="match status" value="1"/>
</dbReference>
<feature type="compositionally biased region" description="Low complexity" evidence="13">
    <location>
        <begin position="444"/>
        <end position="461"/>
    </location>
</feature>
<feature type="compositionally biased region" description="Gly residues" evidence="13">
    <location>
        <begin position="264"/>
        <end position="290"/>
    </location>
</feature>
<dbReference type="AlphaFoldDB" id="A0A8C0HAP7"/>
<keyword evidence="4" id="KW-0597">Phosphoprotein</keyword>
<gene>
    <name evidence="16" type="primary">EWSR1</name>
</gene>
<evidence type="ECO:0000256" key="6">
    <source>
        <dbReference type="ARBA" id="ARBA00022737"/>
    </source>
</evidence>
<dbReference type="InterPro" id="IPR000504">
    <property type="entry name" value="RRM_dom"/>
</dbReference>
<feature type="domain" description="RRM" evidence="14">
    <location>
        <begin position="309"/>
        <end position="395"/>
    </location>
</feature>
<evidence type="ECO:0000256" key="13">
    <source>
        <dbReference type="SAM" id="MobiDB-lite"/>
    </source>
</evidence>
<dbReference type="FunFam" id="3.30.70.330:FF:000127">
    <property type="entry name" value="RNA-binding protein EWS isoform 1"/>
    <property type="match status" value="1"/>
</dbReference>
<comment type="subcellular location">
    <subcellularLocation>
        <location evidence="1">Nucleus</location>
    </subcellularLocation>
</comment>
<feature type="compositionally biased region" description="Pro residues" evidence="13">
    <location>
        <begin position="498"/>
        <end position="507"/>
    </location>
</feature>
<evidence type="ECO:0000256" key="8">
    <source>
        <dbReference type="ARBA" id="ARBA00022833"/>
    </source>
</evidence>
<feature type="region of interest" description="Disordered" evidence="13">
    <location>
        <begin position="498"/>
        <end position="614"/>
    </location>
</feature>
<keyword evidence="5" id="KW-0479">Metal-binding</keyword>
<dbReference type="PROSITE" id="PS01358">
    <property type="entry name" value="ZF_RANBP2_1"/>
    <property type="match status" value="1"/>
</dbReference>
<feature type="compositionally biased region" description="Basic and acidic residues" evidence="13">
    <location>
        <begin position="588"/>
        <end position="601"/>
    </location>
</feature>
<evidence type="ECO:0000256" key="5">
    <source>
        <dbReference type="ARBA" id="ARBA00022723"/>
    </source>
</evidence>
<evidence type="ECO:0000259" key="14">
    <source>
        <dbReference type="PROSITE" id="PS50102"/>
    </source>
</evidence>
<dbReference type="InterPro" id="IPR035979">
    <property type="entry name" value="RBD_domain_sf"/>
</dbReference>
<feature type="compositionally biased region" description="Gly residues" evidence="13">
    <location>
        <begin position="554"/>
        <end position="565"/>
    </location>
</feature>
<keyword evidence="17" id="KW-1185">Reference proteome</keyword>
<feature type="compositionally biased region" description="Low complexity" evidence="13">
    <location>
        <begin position="201"/>
        <end position="222"/>
    </location>
</feature>